<dbReference type="Gene3D" id="3.40.50.150">
    <property type="entry name" value="Vaccinia Virus protein VP39"/>
    <property type="match status" value="1"/>
</dbReference>
<dbReference type="InterPro" id="IPR008884">
    <property type="entry name" value="TylF_MeTrfase"/>
</dbReference>
<evidence type="ECO:0000256" key="1">
    <source>
        <dbReference type="SAM" id="MobiDB-lite"/>
    </source>
</evidence>
<dbReference type="PANTHER" id="PTHR40036:SF1">
    <property type="entry name" value="MACROCIN O-METHYLTRANSFERASE"/>
    <property type="match status" value="1"/>
</dbReference>
<accession>A0A481Z534</accession>
<dbReference type="GO" id="GO:0032259">
    <property type="term" value="P:methylation"/>
    <property type="evidence" value="ECO:0007669"/>
    <property type="project" value="UniProtKB-KW"/>
</dbReference>
<protein>
    <submittedName>
        <fullName evidence="2">Macrocin-O-methyltransferase</fullName>
    </submittedName>
</protein>
<feature type="region of interest" description="Disordered" evidence="1">
    <location>
        <begin position="246"/>
        <end position="265"/>
    </location>
</feature>
<reference evidence="2" key="1">
    <citation type="journal article" date="2019" name="MBio">
        <title>Virus Genomes from Deep Sea Sediments Expand the Ocean Megavirome and Support Independent Origins of Viral Gigantism.</title>
        <authorList>
            <person name="Backstrom D."/>
            <person name="Yutin N."/>
            <person name="Jorgensen S.L."/>
            <person name="Dharamshi J."/>
            <person name="Homa F."/>
            <person name="Zaremba-Niedwiedzka K."/>
            <person name="Spang A."/>
            <person name="Wolf Y.I."/>
            <person name="Koonin E.V."/>
            <person name="Ettema T.J."/>
        </authorList>
    </citation>
    <scope>NUCLEOTIDE SEQUENCE</scope>
</reference>
<evidence type="ECO:0000313" key="2">
    <source>
        <dbReference type="EMBL" id="QBK90716.1"/>
    </source>
</evidence>
<dbReference type="PANTHER" id="PTHR40036">
    <property type="entry name" value="MACROCIN O-METHYLTRANSFERASE"/>
    <property type="match status" value="1"/>
</dbReference>
<dbReference type="EMBL" id="MK500498">
    <property type="protein sequence ID" value="QBK90716.1"/>
    <property type="molecule type" value="Genomic_DNA"/>
</dbReference>
<dbReference type="SUPFAM" id="SSF53335">
    <property type="entry name" value="S-adenosyl-L-methionine-dependent methyltransferases"/>
    <property type="match status" value="1"/>
</dbReference>
<dbReference type="Pfam" id="PF13578">
    <property type="entry name" value="Methyltransf_24"/>
    <property type="match status" value="1"/>
</dbReference>
<dbReference type="GO" id="GO:0008168">
    <property type="term" value="F:methyltransferase activity"/>
    <property type="evidence" value="ECO:0007669"/>
    <property type="project" value="UniProtKB-KW"/>
</dbReference>
<sequence>MSFLEKLKQDLAGVRLGEFPLRHVLNSKLYGDGLIVDLGTGKGHKANLMAKAVGDRKVHGFDWFKGNPEKWRDGFEAGFHDMGGAIPKDLASNVVIHNGRFKDTLPGFVASNNGKKAALISVDVDTYQSSRTALSILAPLIKDGTILVFDELLGYPGYEQHEVKAFEELLRENNLSYQAIGMMGSPYHFEKTGKGDHRQQKAAFKIVSLGGSSLETIPAVKSEESKTADKPLSIPQLNLTSNAQFNTGRRVSSPNSPHTPHTPHSFREQFKVKLVVPYGRRKVTQVLLLYILRELDIFDQVIFWENTSNPDDLIFLKEALSNINDPKFITVNPTKVTGDRKGVFPLYEAMFNRDSDHNTLWIKIDDDVVWVEDGAFGRLVEFAINNRYKNTVFSANVVNSGPLDALHQKTGASREGAIVFKDKNPYKQLMTFEGAQQVHESLLDAISKSATNNYHLDHSYLNGERWSINCIAWFGSLFDAKDFKGLGKDDEKYITKKLGKVKLKYPVVVPDALMCHYSFTKQLKKTKSKKPGESGKKVKHVGGFDPDCKILNQYVKIARDMAKPK</sequence>
<name>A0A481Z534_9VIRU</name>
<proteinExistence type="predicted"/>
<organism evidence="2">
    <name type="scientific">Pithovirus LCPAC201</name>
    <dbReference type="NCBI Taxonomy" id="2506591"/>
    <lineage>
        <taxon>Viruses</taxon>
        <taxon>Pithoviruses</taxon>
    </lineage>
</organism>
<gene>
    <name evidence="2" type="ORF">LCPAC201_00170</name>
</gene>
<dbReference type="InterPro" id="IPR029063">
    <property type="entry name" value="SAM-dependent_MTases_sf"/>
</dbReference>
<keyword evidence="2" id="KW-0808">Transferase</keyword>
<keyword evidence="2" id="KW-0489">Methyltransferase</keyword>
<feature type="compositionally biased region" description="Low complexity" evidence="1">
    <location>
        <begin position="252"/>
        <end position="263"/>
    </location>
</feature>